<evidence type="ECO:0000256" key="2">
    <source>
        <dbReference type="ARBA" id="ARBA00007246"/>
    </source>
</evidence>
<name>A0A7W7YH54_9BACT</name>
<evidence type="ECO:0000256" key="8">
    <source>
        <dbReference type="ARBA" id="ARBA00022989"/>
    </source>
</evidence>
<dbReference type="AlphaFoldDB" id="A0A7W7YH54"/>
<comment type="subcellular location">
    <subcellularLocation>
        <location evidence="1">Cell inner membrane</location>
    </subcellularLocation>
</comment>
<evidence type="ECO:0000313" key="11">
    <source>
        <dbReference type="EMBL" id="MBB5036116.1"/>
    </source>
</evidence>
<dbReference type="Gene3D" id="1.10.40.60">
    <property type="entry name" value="EpsJ-like"/>
    <property type="match status" value="1"/>
</dbReference>
<dbReference type="PANTHER" id="PTHR38831">
    <property type="entry name" value="TYPE II SECRETION SYSTEM PROTEIN K"/>
    <property type="match status" value="1"/>
</dbReference>
<dbReference type="Proteomes" id="UP000534294">
    <property type="component" value="Unassembled WGS sequence"/>
</dbReference>
<sequence length="308" mass="34217">MKPCPSFTMVDQARQRGAALLAVLWIIALLLGLVAATSLLLMQDIELAAVKRQVFRARMLSEAALAIAMNPDVKADDPLLRRQVAEDERFLVEMTGEDGVLNPNVLLQREDKDTLRRVFMYWGMNVQQANILIDRLLDWVDGDDFARVQGGERKLYNRNGMPFNRPFRSIEEMSLVSGMELVEQAYPQWRDWFSLYASGVLDVNSALPEVMAAVTGTDIRFAQNLRNQRVGRDGQLNTEDDLELDIASALAILGIPSGDARATLLSANSSTRRILVKVQVGDLERQTAAVIKGAPGQGSSTILWMGEK</sequence>
<dbReference type="GO" id="GO:0005886">
    <property type="term" value="C:plasma membrane"/>
    <property type="evidence" value="ECO:0007669"/>
    <property type="project" value="UniProtKB-SubCell"/>
</dbReference>
<dbReference type="PANTHER" id="PTHR38831:SF2">
    <property type="entry name" value="TYPE II SECRETION SYSTEM PROTEIN K"/>
    <property type="match status" value="1"/>
</dbReference>
<gene>
    <name evidence="11" type="ORF">HNQ64_000350</name>
</gene>
<evidence type="ECO:0000256" key="9">
    <source>
        <dbReference type="ARBA" id="ARBA00023136"/>
    </source>
</evidence>
<keyword evidence="9" id="KW-0472">Membrane</keyword>
<reference evidence="11 12" key="1">
    <citation type="submission" date="2020-08" db="EMBL/GenBank/DDBJ databases">
        <title>Genomic Encyclopedia of Type Strains, Phase IV (KMG-IV): sequencing the most valuable type-strain genomes for metagenomic binning, comparative biology and taxonomic classification.</title>
        <authorList>
            <person name="Goeker M."/>
        </authorList>
    </citation>
    <scope>NUCLEOTIDE SEQUENCE [LARGE SCALE GENOMIC DNA]</scope>
    <source>
        <strain evidence="11 12">DSM 12251</strain>
    </source>
</reference>
<comment type="similarity">
    <text evidence="2">Belongs to the GSP K family.</text>
</comment>
<keyword evidence="4" id="KW-1003">Cell membrane</keyword>
<evidence type="ECO:0000256" key="3">
    <source>
        <dbReference type="ARBA" id="ARBA00022448"/>
    </source>
</evidence>
<comment type="caution">
    <text evidence="11">The sequence shown here is derived from an EMBL/GenBank/DDBJ whole genome shotgun (WGS) entry which is preliminary data.</text>
</comment>
<keyword evidence="12" id="KW-1185">Reference proteome</keyword>
<accession>A0A7W7YH54</accession>
<evidence type="ECO:0000313" key="12">
    <source>
        <dbReference type="Proteomes" id="UP000534294"/>
    </source>
</evidence>
<evidence type="ECO:0000256" key="5">
    <source>
        <dbReference type="ARBA" id="ARBA00022519"/>
    </source>
</evidence>
<keyword evidence="3" id="KW-0813">Transport</keyword>
<evidence type="ECO:0000256" key="6">
    <source>
        <dbReference type="ARBA" id="ARBA00022692"/>
    </source>
</evidence>
<keyword evidence="5" id="KW-0997">Cell inner membrane</keyword>
<dbReference type="EMBL" id="JACHIF010000001">
    <property type="protein sequence ID" value="MBB5036116.1"/>
    <property type="molecule type" value="Genomic_DNA"/>
</dbReference>
<dbReference type="GO" id="GO:0009306">
    <property type="term" value="P:protein secretion"/>
    <property type="evidence" value="ECO:0007669"/>
    <property type="project" value="InterPro"/>
</dbReference>
<organism evidence="11 12">
    <name type="scientific">Prosthecobacter dejongeii</name>
    <dbReference type="NCBI Taxonomy" id="48465"/>
    <lineage>
        <taxon>Bacteria</taxon>
        <taxon>Pseudomonadati</taxon>
        <taxon>Verrucomicrobiota</taxon>
        <taxon>Verrucomicrobiia</taxon>
        <taxon>Verrucomicrobiales</taxon>
        <taxon>Verrucomicrobiaceae</taxon>
        <taxon>Prosthecobacter</taxon>
    </lineage>
</organism>
<feature type="domain" description="T2SS protein K first SAM-like" evidence="10">
    <location>
        <begin position="110"/>
        <end position="180"/>
    </location>
</feature>
<evidence type="ECO:0000256" key="4">
    <source>
        <dbReference type="ARBA" id="ARBA00022475"/>
    </source>
</evidence>
<evidence type="ECO:0000259" key="10">
    <source>
        <dbReference type="Pfam" id="PF21687"/>
    </source>
</evidence>
<protein>
    <submittedName>
        <fullName evidence="11">Type II secretory pathway component PulK</fullName>
    </submittedName>
</protein>
<dbReference type="InterPro" id="IPR005628">
    <property type="entry name" value="GspK"/>
</dbReference>
<keyword evidence="7" id="KW-0653">Protein transport</keyword>
<keyword evidence="6" id="KW-0812">Transmembrane</keyword>
<dbReference type="Pfam" id="PF21687">
    <property type="entry name" value="T2SSK_1st"/>
    <property type="match status" value="1"/>
</dbReference>
<dbReference type="InterPro" id="IPR049031">
    <property type="entry name" value="T2SSK_SAM-like_1st"/>
</dbReference>
<proteinExistence type="inferred from homology"/>
<dbReference type="InterPro" id="IPR038072">
    <property type="entry name" value="GspK_central_sf"/>
</dbReference>
<evidence type="ECO:0000256" key="7">
    <source>
        <dbReference type="ARBA" id="ARBA00022927"/>
    </source>
</evidence>
<dbReference type="RefSeq" id="WP_184204577.1">
    <property type="nucleotide sequence ID" value="NZ_JACHIF010000001.1"/>
</dbReference>
<keyword evidence="8" id="KW-1133">Transmembrane helix</keyword>
<dbReference type="SUPFAM" id="SSF158544">
    <property type="entry name" value="GspK insert domain-like"/>
    <property type="match status" value="1"/>
</dbReference>
<evidence type="ECO:0000256" key="1">
    <source>
        <dbReference type="ARBA" id="ARBA00004533"/>
    </source>
</evidence>